<sequence>METRPPPEQPDSQSVEDVDDLSLYQRARRYPRSHIIVEPLLWTKLQLDLLQCTLPALVLHRPSSWSLIILRTRACVEPLPWPSGIAGFEIAPMLCAIYSPHMTAPLMSM</sequence>
<protein>
    <submittedName>
        <fullName evidence="1">Uncharacterized protein</fullName>
    </submittedName>
</protein>
<proteinExistence type="predicted"/>
<evidence type="ECO:0000313" key="1">
    <source>
        <dbReference type="EMBL" id="KJZ75851.1"/>
    </source>
</evidence>
<organism evidence="1 2">
    <name type="scientific">Hirsutella minnesotensis 3608</name>
    <dbReference type="NCBI Taxonomy" id="1043627"/>
    <lineage>
        <taxon>Eukaryota</taxon>
        <taxon>Fungi</taxon>
        <taxon>Dikarya</taxon>
        <taxon>Ascomycota</taxon>
        <taxon>Pezizomycotina</taxon>
        <taxon>Sordariomycetes</taxon>
        <taxon>Hypocreomycetidae</taxon>
        <taxon>Hypocreales</taxon>
        <taxon>Ophiocordycipitaceae</taxon>
        <taxon>Hirsutella</taxon>
    </lineage>
</organism>
<dbReference type="Proteomes" id="UP000054481">
    <property type="component" value="Unassembled WGS sequence"/>
</dbReference>
<gene>
    <name evidence="1" type="ORF">HIM_04675</name>
</gene>
<name>A0A0F7ZL07_9HYPO</name>
<dbReference type="OrthoDB" id="10511880at2759"/>
<reference evidence="1 2" key="1">
    <citation type="journal article" date="2014" name="Genome Biol. Evol.">
        <title>Comparative genomics and transcriptomics analyses reveal divergent lifestyle features of nematode endoparasitic fungus Hirsutella minnesotensis.</title>
        <authorList>
            <person name="Lai Y."/>
            <person name="Liu K."/>
            <person name="Zhang X."/>
            <person name="Zhang X."/>
            <person name="Li K."/>
            <person name="Wang N."/>
            <person name="Shu C."/>
            <person name="Wu Y."/>
            <person name="Wang C."/>
            <person name="Bushley K.E."/>
            <person name="Xiang M."/>
            <person name="Liu X."/>
        </authorList>
    </citation>
    <scope>NUCLEOTIDE SEQUENCE [LARGE SCALE GENOMIC DNA]</scope>
    <source>
        <strain evidence="1 2">3608</strain>
    </source>
</reference>
<evidence type="ECO:0000313" key="2">
    <source>
        <dbReference type="Proteomes" id="UP000054481"/>
    </source>
</evidence>
<dbReference type="EMBL" id="KQ030514">
    <property type="protein sequence ID" value="KJZ75851.1"/>
    <property type="molecule type" value="Genomic_DNA"/>
</dbReference>
<dbReference type="AlphaFoldDB" id="A0A0F7ZL07"/>
<accession>A0A0F7ZL07</accession>
<keyword evidence="2" id="KW-1185">Reference proteome</keyword>